<gene>
    <name evidence="4" type="ordered locus">Hneap_0705</name>
</gene>
<dbReference type="GO" id="GO:1902201">
    <property type="term" value="P:negative regulation of bacterial-type flagellum-dependent cell motility"/>
    <property type="evidence" value="ECO:0007669"/>
    <property type="project" value="TreeGrafter"/>
</dbReference>
<dbReference type="SUPFAM" id="SSF55073">
    <property type="entry name" value="Nucleotide cyclase"/>
    <property type="match status" value="1"/>
</dbReference>
<evidence type="ECO:0000256" key="1">
    <source>
        <dbReference type="ARBA" id="ARBA00001946"/>
    </source>
</evidence>
<name>D0KYN2_HALNC</name>
<dbReference type="OrthoDB" id="9812260at2"/>
<dbReference type="Proteomes" id="UP000009102">
    <property type="component" value="Chromosome"/>
</dbReference>
<dbReference type="CDD" id="cd01949">
    <property type="entry name" value="GGDEF"/>
    <property type="match status" value="1"/>
</dbReference>
<dbReference type="GO" id="GO:0043709">
    <property type="term" value="P:cell adhesion involved in single-species biofilm formation"/>
    <property type="evidence" value="ECO:0007669"/>
    <property type="project" value="TreeGrafter"/>
</dbReference>
<dbReference type="InterPro" id="IPR000160">
    <property type="entry name" value="GGDEF_dom"/>
</dbReference>
<dbReference type="SMART" id="SM00267">
    <property type="entry name" value="GGDEF"/>
    <property type="match status" value="1"/>
</dbReference>
<organism evidence="4 5">
    <name type="scientific">Halothiobacillus neapolitanus (strain ATCC 23641 / DSM 15147 / CIP 104769 / NCIMB 8539 / c2)</name>
    <name type="common">Thiobacillus neapolitanus</name>
    <dbReference type="NCBI Taxonomy" id="555778"/>
    <lineage>
        <taxon>Bacteria</taxon>
        <taxon>Pseudomonadati</taxon>
        <taxon>Pseudomonadota</taxon>
        <taxon>Gammaproteobacteria</taxon>
        <taxon>Chromatiales</taxon>
        <taxon>Halothiobacillaceae</taxon>
        <taxon>Halothiobacillus</taxon>
    </lineage>
</organism>
<dbReference type="InterPro" id="IPR050469">
    <property type="entry name" value="Diguanylate_Cyclase"/>
</dbReference>
<protein>
    <recommendedName>
        <fullName evidence="2">diguanylate cyclase</fullName>
        <ecNumber evidence="2">2.7.7.65</ecNumber>
    </recommendedName>
</protein>
<accession>D0KYN2</accession>
<dbReference type="STRING" id="555778.Hneap_0705"/>
<evidence type="ECO:0000256" key="2">
    <source>
        <dbReference type="ARBA" id="ARBA00012528"/>
    </source>
</evidence>
<dbReference type="eggNOG" id="COG2199">
    <property type="taxonomic scope" value="Bacteria"/>
</dbReference>
<evidence type="ECO:0000313" key="4">
    <source>
        <dbReference type="EMBL" id="ACX95555.1"/>
    </source>
</evidence>
<dbReference type="FunFam" id="3.30.70.270:FF:000001">
    <property type="entry name" value="Diguanylate cyclase domain protein"/>
    <property type="match status" value="1"/>
</dbReference>
<dbReference type="PANTHER" id="PTHR45138">
    <property type="entry name" value="REGULATORY COMPONENTS OF SENSORY TRANSDUCTION SYSTEM"/>
    <property type="match status" value="1"/>
</dbReference>
<dbReference type="InterPro" id="IPR029787">
    <property type="entry name" value="Nucleotide_cyclase"/>
</dbReference>
<dbReference type="KEGG" id="hna:Hneap_0705"/>
<comment type="cofactor">
    <cofactor evidence="1">
        <name>Mg(2+)</name>
        <dbReference type="ChEBI" id="CHEBI:18420"/>
    </cofactor>
</comment>
<evidence type="ECO:0000259" key="3">
    <source>
        <dbReference type="PROSITE" id="PS50887"/>
    </source>
</evidence>
<dbReference type="GO" id="GO:0052621">
    <property type="term" value="F:diguanylate cyclase activity"/>
    <property type="evidence" value="ECO:0007669"/>
    <property type="project" value="UniProtKB-EC"/>
</dbReference>
<sequence>MAAYRTTIRDTSDMTSYRLPSMVGVAKGRGHLPEETGAFHIDLMLAAQRCMDPLSLLNELYERVSQYLPIEGFLWRQEHDEVSTPFFQGESNGQCVLHNLELKQADVRLGKLAVCAERSLSEEESAWMLRVAQSIAFALRNTFLFQKALFEANQDPLTGLKNRRVFDTEIAREQARFVRYNIKSSLVVMDLNGLKSINDTWGHDVGDRAIRLFSNGLQQVLRDTDQAFRFGGDEFCAILPATNLYGAKKMAERMSAWLDAHELSLPSGELINVRTSFGLAEAEKNSDEKEWFRRADQSLYHNKHKFKQTAA</sequence>
<dbReference type="PROSITE" id="PS50887">
    <property type="entry name" value="GGDEF"/>
    <property type="match status" value="1"/>
</dbReference>
<proteinExistence type="predicted"/>
<dbReference type="InterPro" id="IPR043128">
    <property type="entry name" value="Rev_trsase/Diguanyl_cyclase"/>
</dbReference>
<dbReference type="NCBIfam" id="TIGR00254">
    <property type="entry name" value="GGDEF"/>
    <property type="match status" value="1"/>
</dbReference>
<dbReference type="AlphaFoldDB" id="D0KYN2"/>
<dbReference type="RefSeq" id="WP_012823591.1">
    <property type="nucleotide sequence ID" value="NC_013422.1"/>
</dbReference>
<dbReference type="PANTHER" id="PTHR45138:SF6">
    <property type="entry name" value="DIGUANYLATE CYCLASE DGCN"/>
    <property type="match status" value="1"/>
</dbReference>
<keyword evidence="5" id="KW-1185">Reference proteome</keyword>
<dbReference type="EC" id="2.7.7.65" evidence="2"/>
<dbReference type="HOGENOM" id="CLU_000445_11_5_6"/>
<dbReference type="EMBL" id="CP001801">
    <property type="protein sequence ID" value="ACX95555.1"/>
    <property type="molecule type" value="Genomic_DNA"/>
</dbReference>
<feature type="domain" description="GGDEF" evidence="3">
    <location>
        <begin position="182"/>
        <end position="311"/>
    </location>
</feature>
<evidence type="ECO:0000313" key="5">
    <source>
        <dbReference type="Proteomes" id="UP000009102"/>
    </source>
</evidence>
<dbReference type="GO" id="GO:0005886">
    <property type="term" value="C:plasma membrane"/>
    <property type="evidence" value="ECO:0007669"/>
    <property type="project" value="TreeGrafter"/>
</dbReference>
<dbReference type="Pfam" id="PF00990">
    <property type="entry name" value="GGDEF"/>
    <property type="match status" value="1"/>
</dbReference>
<reference evidence="4 5" key="1">
    <citation type="submission" date="2009-10" db="EMBL/GenBank/DDBJ databases">
        <title>Complete sequence of Halothiobacillus neapolitanus c2.</title>
        <authorList>
            <consortium name="US DOE Joint Genome Institute"/>
            <person name="Lucas S."/>
            <person name="Copeland A."/>
            <person name="Lapidus A."/>
            <person name="Glavina del Rio T."/>
            <person name="Tice H."/>
            <person name="Bruce D."/>
            <person name="Goodwin L."/>
            <person name="Pitluck S."/>
            <person name="Davenport K."/>
            <person name="Brettin T."/>
            <person name="Detter J.C."/>
            <person name="Han C."/>
            <person name="Tapia R."/>
            <person name="Larimer F."/>
            <person name="Land M."/>
            <person name="Hauser L."/>
            <person name="Kyrpides N."/>
            <person name="Mikhailova N."/>
            <person name="Kerfeld C."/>
            <person name="Cannon G."/>
            <person name="Heinhort S."/>
        </authorList>
    </citation>
    <scope>NUCLEOTIDE SEQUENCE [LARGE SCALE GENOMIC DNA]</scope>
    <source>
        <strain evidence="5">ATCC 23641 / c2</strain>
    </source>
</reference>
<dbReference type="Gene3D" id="3.30.70.270">
    <property type="match status" value="1"/>
</dbReference>